<dbReference type="EMBL" id="RQXU01000001">
    <property type="protein sequence ID" value="RRH92802.1"/>
    <property type="molecule type" value="Genomic_DNA"/>
</dbReference>
<name>A0A3P3F3L4_9BURK</name>
<dbReference type="AlphaFoldDB" id="A0A3P3F3L4"/>
<accession>A0A3P3F3L4</accession>
<gene>
    <name evidence="1" type="ORF">EH244_02640</name>
    <name evidence="2" type="ORF">EJO66_05170</name>
</gene>
<reference evidence="2 3" key="2">
    <citation type="submission" date="2018-12" db="EMBL/GenBank/DDBJ databases">
        <title>The genome sequences of strain 502.</title>
        <authorList>
            <person name="Gao J."/>
            <person name="Sun J."/>
        </authorList>
    </citation>
    <scope>NUCLEOTIDE SEQUENCE [LARGE SCALE GENOMIC DNA]</scope>
    <source>
        <strain evidence="2 3">502</strain>
    </source>
</reference>
<protein>
    <submittedName>
        <fullName evidence="1">Uncharacterized protein</fullName>
    </submittedName>
</protein>
<dbReference type="Proteomes" id="UP000271590">
    <property type="component" value="Unassembled WGS sequence"/>
</dbReference>
<organism evidence="1 4">
    <name type="scientific">Variovorax beijingensis</name>
    <dbReference type="NCBI Taxonomy" id="2496117"/>
    <lineage>
        <taxon>Bacteria</taxon>
        <taxon>Pseudomonadati</taxon>
        <taxon>Pseudomonadota</taxon>
        <taxon>Betaproteobacteria</taxon>
        <taxon>Burkholderiales</taxon>
        <taxon>Comamonadaceae</taxon>
        <taxon>Variovorax</taxon>
    </lineage>
</organism>
<comment type="caution">
    <text evidence="1">The sequence shown here is derived from an EMBL/GenBank/DDBJ whole genome shotgun (WGS) entry which is preliminary data.</text>
</comment>
<evidence type="ECO:0000313" key="1">
    <source>
        <dbReference type="EMBL" id="RRH92802.1"/>
    </source>
</evidence>
<sequence>MASHAGTARPAAARYFKKKQQMSAVFAGSPS</sequence>
<dbReference type="Proteomes" id="UP000271137">
    <property type="component" value="Unassembled WGS sequence"/>
</dbReference>
<dbReference type="EMBL" id="RXFQ01000002">
    <property type="protein sequence ID" value="RSZ43234.1"/>
    <property type="molecule type" value="Genomic_DNA"/>
</dbReference>
<reference evidence="1 4" key="1">
    <citation type="submission" date="2018-11" db="EMBL/GenBank/DDBJ databases">
        <title>The genome of Variovorax sp T529.</title>
        <authorList>
            <person name="Gao J."/>
        </authorList>
    </citation>
    <scope>NUCLEOTIDE SEQUENCE [LARGE SCALE GENOMIC DNA]</scope>
    <source>
        <strain evidence="1 4">T529</strain>
    </source>
</reference>
<keyword evidence="3" id="KW-1185">Reference proteome</keyword>
<proteinExistence type="predicted"/>
<evidence type="ECO:0000313" key="4">
    <source>
        <dbReference type="Proteomes" id="UP000271590"/>
    </source>
</evidence>
<evidence type="ECO:0000313" key="2">
    <source>
        <dbReference type="EMBL" id="RSZ43234.1"/>
    </source>
</evidence>
<evidence type="ECO:0000313" key="3">
    <source>
        <dbReference type="Proteomes" id="UP000271137"/>
    </source>
</evidence>